<dbReference type="AlphaFoldDB" id="A0A8H6LY33"/>
<proteinExistence type="predicted"/>
<accession>A0A8H6LY33</accession>
<dbReference type="EMBL" id="JACGCI010000085">
    <property type="protein sequence ID" value="KAF6747080.1"/>
    <property type="molecule type" value="Genomic_DNA"/>
</dbReference>
<keyword evidence="3" id="KW-1185">Reference proteome</keyword>
<gene>
    <name evidence="2" type="ORF">DFP72DRAFT_854764</name>
</gene>
<organism evidence="2 3">
    <name type="scientific">Ephemerocybe angulata</name>
    <dbReference type="NCBI Taxonomy" id="980116"/>
    <lineage>
        <taxon>Eukaryota</taxon>
        <taxon>Fungi</taxon>
        <taxon>Dikarya</taxon>
        <taxon>Basidiomycota</taxon>
        <taxon>Agaricomycotina</taxon>
        <taxon>Agaricomycetes</taxon>
        <taxon>Agaricomycetidae</taxon>
        <taxon>Agaricales</taxon>
        <taxon>Agaricineae</taxon>
        <taxon>Psathyrellaceae</taxon>
        <taxon>Ephemerocybe</taxon>
    </lineage>
</organism>
<evidence type="ECO:0000313" key="3">
    <source>
        <dbReference type="Proteomes" id="UP000521943"/>
    </source>
</evidence>
<reference evidence="2 3" key="1">
    <citation type="submission" date="2020-07" db="EMBL/GenBank/DDBJ databases">
        <title>Comparative genomics of pyrophilous fungi reveals a link between fire events and developmental genes.</title>
        <authorList>
            <consortium name="DOE Joint Genome Institute"/>
            <person name="Steindorff A.S."/>
            <person name="Carver A."/>
            <person name="Calhoun S."/>
            <person name="Stillman K."/>
            <person name="Liu H."/>
            <person name="Lipzen A."/>
            <person name="Pangilinan J."/>
            <person name="Labutti K."/>
            <person name="Bruns T.D."/>
            <person name="Grigoriev I.V."/>
        </authorList>
    </citation>
    <scope>NUCLEOTIDE SEQUENCE [LARGE SCALE GENOMIC DNA]</scope>
    <source>
        <strain evidence="2 3">CBS 144469</strain>
    </source>
</reference>
<feature type="region of interest" description="Disordered" evidence="1">
    <location>
        <begin position="1"/>
        <end position="63"/>
    </location>
</feature>
<evidence type="ECO:0000256" key="1">
    <source>
        <dbReference type="SAM" id="MobiDB-lite"/>
    </source>
</evidence>
<sequence>MVALEPPPSNVPRRYSTRSQPSTELSEETREEKGVTTRSQAHPTTRIKTRVRDRNSTSAAAAANTRVTPALQSILRGSYPNASVLACTKPKRVSRFAQSAPGPARPTRAFATVSCIFDTNQGANSTPARSSMLNPVKEGSKLREMWPLITEELGDDIYVVNRTFISGLFQDVATDKAISEFLSDPASGYTKKRGRSGRWTSLPKVAIKEDELYSPLVEITRTILEHFGYSEKGSVTREPIDTHSKGLKHDNHHKGRPDICIRATTVEPQDGGKTWRSLEAPGGTWTHPAGPVNIRGTFLTDNRFTTLSSLHQLPTARRVLGQPTKETLMQGESEGISEQHVRNIVCVASASQAQSEKINYLWNSRVRVDPGSAQGQEGRGRVGVGSGSAGRDPTPGQSTSCTPLEELVQPPQPIDTTRRSGIE</sequence>
<comment type="caution">
    <text evidence="2">The sequence shown here is derived from an EMBL/GenBank/DDBJ whole genome shotgun (WGS) entry which is preliminary data.</text>
</comment>
<protein>
    <submittedName>
        <fullName evidence="2">Uncharacterized protein</fullName>
    </submittedName>
</protein>
<dbReference type="Proteomes" id="UP000521943">
    <property type="component" value="Unassembled WGS sequence"/>
</dbReference>
<name>A0A8H6LY33_9AGAR</name>
<evidence type="ECO:0000313" key="2">
    <source>
        <dbReference type="EMBL" id="KAF6747080.1"/>
    </source>
</evidence>
<feature type="compositionally biased region" description="Pro residues" evidence="1">
    <location>
        <begin position="1"/>
        <end position="10"/>
    </location>
</feature>
<feature type="region of interest" description="Disordered" evidence="1">
    <location>
        <begin position="369"/>
        <end position="423"/>
    </location>
</feature>